<keyword evidence="2" id="KW-1185">Reference proteome</keyword>
<dbReference type="EMBL" id="BPLR01014982">
    <property type="protein sequence ID" value="GIY72705.1"/>
    <property type="molecule type" value="Genomic_DNA"/>
</dbReference>
<evidence type="ECO:0000313" key="2">
    <source>
        <dbReference type="Proteomes" id="UP001054945"/>
    </source>
</evidence>
<proteinExistence type="predicted"/>
<evidence type="ECO:0000313" key="1">
    <source>
        <dbReference type="EMBL" id="GIY72705.1"/>
    </source>
</evidence>
<organism evidence="1 2">
    <name type="scientific">Caerostris extrusa</name>
    <name type="common">Bark spider</name>
    <name type="synonym">Caerostris bankana</name>
    <dbReference type="NCBI Taxonomy" id="172846"/>
    <lineage>
        <taxon>Eukaryota</taxon>
        <taxon>Metazoa</taxon>
        <taxon>Ecdysozoa</taxon>
        <taxon>Arthropoda</taxon>
        <taxon>Chelicerata</taxon>
        <taxon>Arachnida</taxon>
        <taxon>Araneae</taxon>
        <taxon>Araneomorphae</taxon>
        <taxon>Entelegynae</taxon>
        <taxon>Araneoidea</taxon>
        <taxon>Araneidae</taxon>
        <taxon>Caerostris</taxon>
    </lineage>
</organism>
<gene>
    <name evidence="1" type="ORF">CEXT_209731</name>
</gene>
<reference evidence="1 2" key="1">
    <citation type="submission" date="2021-06" db="EMBL/GenBank/DDBJ databases">
        <title>Caerostris extrusa draft genome.</title>
        <authorList>
            <person name="Kono N."/>
            <person name="Arakawa K."/>
        </authorList>
    </citation>
    <scope>NUCLEOTIDE SEQUENCE [LARGE SCALE GENOMIC DNA]</scope>
</reference>
<dbReference type="Proteomes" id="UP001054945">
    <property type="component" value="Unassembled WGS sequence"/>
</dbReference>
<comment type="caution">
    <text evidence="1">The sequence shown here is derived from an EMBL/GenBank/DDBJ whole genome shotgun (WGS) entry which is preliminary data.</text>
</comment>
<sequence length="133" mass="14966">MTSNAPSLITKLPENRANPICFPQAPIDCGNKQLCATLETREICQHLLVQKKMLHLISQPQKLSNESMRSLPPIIMEASIPSPRFPKTFFCKISASLGYFEGRLRDNYNPSQESGSVFGIYIYFAESKGYVVH</sequence>
<accession>A0AAV4VTN2</accession>
<dbReference type="AlphaFoldDB" id="A0AAV4VTN2"/>
<name>A0AAV4VTN2_CAEEX</name>
<protein>
    <submittedName>
        <fullName evidence="1">Uncharacterized protein</fullName>
    </submittedName>
</protein>